<sequence length="274" mass="30061">MVKGCDASVLLDSTKEMTSEKESPSNESLRGFGLIDIVKSKLEEQCPGVVSCADILVLAARDSVALSGGPYYPVYTGRRDSNAVFLNRAAAELPNPFDHLPVLLATFASKGFDGREIVSLLGAHSIGVIHCKFFEKRLYRVEGNHNPDPSLDLGFLDLMRARCNNSDPESSQGPETYSKRVLNSSSEELGLISMNYEGPAFGTQYYQSLLQGKGILYADQQLMTMEETGNWVRAYASDASLFRRDFALVMIKLSDHQVLTAPMGQIRLSCSEVA</sequence>
<evidence type="ECO:0000256" key="2">
    <source>
        <dbReference type="ARBA" id="ARBA00002322"/>
    </source>
</evidence>
<keyword evidence="10 13" id="KW-1015">Disulfide bond</keyword>
<dbReference type="Gene3D" id="1.10.520.10">
    <property type="match status" value="1"/>
</dbReference>
<keyword evidence="7 12" id="KW-0479">Metal-binding</keyword>
<feature type="binding site" description="axial binding residue" evidence="12">
    <location>
        <position position="124"/>
    </location>
    <ligand>
        <name>heme b</name>
        <dbReference type="ChEBI" id="CHEBI:60344"/>
    </ligand>
    <ligandPart>
        <name>Fe</name>
        <dbReference type="ChEBI" id="CHEBI:18248"/>
    </ligandPart>
</feature>
<dbReference type="PRINTS" id="PR00461">
    <property type="entry name" value="PLPEROXIDASE"/>
</dbReference>
<comment type="similarity">
    <text evidence="3">Belongs to the peroxidase family. Ascorbate peroxidase subfamily.</text>
</comment>
<name>A0AA87ZHV2_FICCA</name>
<organism evidence="15 16">
    <name type="scientific">Ficus carica</name>
    <name type="common">Common fig</name>
    <dbReference type="NCBI Taxonomy" id="3494"/>
    <lineage>
        <taxon>Eukaryota</taxon>
        <taxon>Viridiplantae</taxon>
        <taxon>Streptophyta</taxon>
        <taxon>Embryophyta</taxon>
        <taxon>Tracheophyta</taxon>
        <taxon>Spermatophyta</taxon>
        <taxon>Magnoliopsida</taxon>
        <taxon>eudicotyledons</taxon>
        <taxon>Gunneridae</taxon>
        <taxon>Pentapetalae</taxon>
        <taxon>rosids</taxon>
        <taxon>fabids</taxon>
        <taxon>Rosales</taxon>
        <taxon>Moraceae</taxon>
        <taxon>Ficeae</taxon>
        <taxon>Ficus</taxon>
    </lineage>
</organism>
<evidence type="ECO:0000256" key="12">
    <source>
        <dbReference type="PIRSR" id="PIRSR600823-3"/>
    </source>
</evidence>
<evidence type="ECO:0000256" key="7">
    <source>
        <dbReference type="ARBA" id="ARBA00022723"/>
    </source>
</evidence>
<feature type="binding site" evidence="12">
    <location>
        <position position="6"/>
    </location>
    <ligand>
        <name>Ca(2+)</name>
        <dbReference type="ChEBI" id="CHEBI:29108"/>
        <label>1</label>
    </ligand>
</feature>
<feature type="binding site" evidence="11">
    <location>
        <position position="94"/>
    </location>
    <ligand>
        <name>substrate</name>
    </ligand>
</feature>
<dbReference type="AlphaFoldDB" id="A0AA87ZHV2"/>
<evidence type="ECO:0000256" key="13">
    <source>
        <dbReference type="PIRSR" id="PIRSR600823-5"/>
    </source>
</evidence>
<feature type="disulfide bond" evidence="13">
    <location>
        <begin position="52"/>
        <end position="270"/>
    </location>
</feature>
<dbReference type="InterPro" id="IPR002016">
    <property type="entry name" value="Haem_peroxidase"/>
</dbReference>
<dbReference type="GO" id="GO:0046872">
    <property type="term" value="F:metal ion binding"/>
    <property type="evidence" value="ECO:0007669"/>
    <property type="project" value="UniProtKB-KW"/>
</dbReference>
<dbReference type="InterPro" id="IPR019793">
    <property type="entry name" value="Peroxidases_heam-ligand_BS"/>
</dbReference>
<protein>
    <recommendedName>
        <fullName evidence="4">peroxidase</fullName>
        <ecNumber evidence="4">1.11.1.7</ecNumber>
    </recommendedName>
</protein>
<feature type="binding site" evidence="12">
    <location>
        <position position="2"/>
    </location>
    <ligand>
        <name>Ca(2+)</name>
        <dbReference type="ChEBI" id="CHEBI:29108"/>
        <label>1</label>
    </ligand>
</feature>
<evidence type="ECO:0000256" key="6">
    <source>
        <dbReference type="ARBA" id="ARBA00022617"/>
    </source>
</evidence>
<evidence type="ECO:0000313" key="15">
    <source>
        <dbReference type="EMBL" id="GMN37229.1"/>
    </source>
</evidence>
<dbReference type="PROSITE" id="PS50873">
    <property type="entry name" value="PEROXIDASE_4"/>
    <property type="match status" value="1"/>
</dbReference>
<keyword evidence="5" id="KW-0575">Peroxidase</keyword>
<dbReference type="GO" id="GO:0006979">
    <property type="term" value="P:response to oxidative stress"/>
    <property type="evidence" value="ECO:0007669"/>
    <property type="project" value="InterPro"/>
</dbReference>
<dbReference type="FunFam" id="1.10.420.10:FF:000001">
    <property type="entry name" value="Peroxidase"/>
    <property type="match status" value="1"/>
</dbReference>
<dbReference type="PANTHER" id="PTHR31235">
    <property type="entry name" value="PEROXIDASE 25-RELATED"/>
    <property type="match status" value="1"/>
</dbReference>
<dbReference type="EC" id="1.11.1.7" evidence="4"/>
<gene>
    <name evidence="15" type="ORF">TIFTF001_006643</name>
</gene>
<feature type="domain" description="Plant heme peroxidase family profile" evidence="14">
    <location>
        <begin position="1"/>
        <end position="274"/>
    </location>
</feature>
<evidence type="ECO:0000256" key="3">
    <source>
        <dbReference type="ARBA" id="ARBA00006873"/>
    </source>
</evidence>
<comment type="caution">
    <text evidence="15">The sequence shown here is derived from an EMBL/GenBank/DDBJ whole genome shotgun (WGS) entry which is preliminary data.</text>
</comment>
<evidence type="ECO:0000256" key="9">
    <source>
        <dbReference type="ARBA" id="ARBA00023004"/>
    </source>
</evidence>
<dbReference type="InterPro" id="IPR010255">
    <property type="entry name" value="Haem_peroxidase_sf"/>
</dbReference>
<dbReference type="InterPro" id="IPR000823">
    <property type="entry name" value="Peroxidase_pln"/>
</dbReference>
<reference evidence="15" key="1">
    <citation type="submission" date="2023-07" db="EMBL/GenBank/DDBJ databases">
        <title>draft genome sequence of fig (Ficus carica).</title>
        <authorList>
            <person name="Takahashi T."/>
            <person name="Nishimura K."/>
        </authorList>
    </citation>
    <scope>NUCLEOTIDE SEQUENCE</scope>
</reference>
<feature type="binding site" evidence="12">
    <location>
        <position position="4"/>
    </location>
    <ligand>
        <name>Ca(2+)</name>
        <dbReference type="ChEBI" id="CHEBI:29108"/>
        <label>1</label>
    </ligand>
</feature>
<evidence type="ECO:0000313" key="16">
    <source>
        <dbReference type="Proteomes" id="UP001187192"/>
    </source>
</evidence>
<accession>A0AA87ZHV2</accession>
<evidence type="ECO:0000256" key="1">
    <source>
        <dbReference type="ARBA" id="ARBA00000189"/>
    </source>
</evidence>
<dbReference type="InterPro" id="IPR033905">
    <property type="entry name" value="Secretory_peroxidase"/>
</dbReference>
<dbReference type="PROSITE" id="PS00435">
    <property type="entry name" value="PEROXIDASE_1"/>
    <property type="match status" value="1"/>
</dbReference>
<dbReference type="EMBL" id="BTGU01000006">
    <property type="protein sequence ID" value="GMN37229.1"/>
    <property type="molecule type" value="Genomic_DNA"/>
</dbReference>
<comment type="cofactor">
    <cofactor evidence="12">
        <name>heme b</name>
        <dbReference type="ChEBI" id="CHEBI:60344"/>
    </cofactor>
    <text evidence="12">Binds 1 heme b (iron(II)-protoporphyrin IX) group per subunit.</text>
</comment>
<keyword evidence="12" id="KW-0106">Calcium</keyword>
<evidence type="ECO:0000256" key="5">
    <source>
        <dbReference type="ARBA" id="ARBA00022559"/>
    </source>
</evidence>
<evidence type="ECO:0000259" key="14">
    <source>
        <dbReference type="PROSITE" id="PS50873"/>
    </source>
</evidence>
<keyword evidence="6" id="KW-0349">Heme</keyword>
<dbReference type="Gene3D" id="1.10.420.10">
    <property type="entry name" value="Peroxidase, domain 2"/>
    <property type="match status" value="1"/>
</dbReference>
<keyword evidence="16" id="KW-1185">Reference proteome</keyword>
<keyword evidence="9 12" id="KW-0408">Iron</keyword>
<comment type="catalytic activity">
    <reaction evidence="1">
        <text>2 a phenolic donor + H2O2 = 2 a phenolic radical donor + 2 H2O</text>
        <dbReference type="Rhea" id="RHEA:56136"/>
        <dbReference type="ChEBI" id="CHEBI:15377"/>
        <dbReference type="ChEBI" id="CHEBI:16240"/>
        <dbReference type="ChEBI" id="CHEBI:139520"/>
        <dbReference type="ChEBI" id="CHEBI:139521"/>
        <dbReference type="EC" id="1.11.1.7"/>
    </reaction>
</comment>
<feature type="disulfide bond" evidence="13">
    <location>
        <begin position="131"/>
        <end position="163"/>
    </location>
</feature>
<evidence type="ECO:0000256" key="10">
    <source>
        <dbReference type="ARBA" id="ARBA00023157"/>
    </source>
</evidence>
<dbReference type="Pfam" id="PF00141">
    <property type="entry name" value="peroxidase"/>
    <property type="match status" value="1"/>
</dbReference>
<dbReference type="PRINTS" id="PR00458">
    <property type="entry name" value="PEROXIDASE"/>
</dbReference>
<proteinExistence type="inferred from homology"/>
<evidence type="ECO:0000256" key="4">
    <source>
        <dbReference type="ARBA" id="ARBA00012313"/>
    </source>
</evidence>
<evidence type="ECO:0000256" key="8">
    <source>
        <dbReference type="ARBA" id="ARBA00023002"/>
    </source>
</evidence>
<feature type="binding site" evidence="12">
    <location>
        <position position="8"/>
    </location>
    <ligand>
        <name>Ca(2+)</name>
        <dbReference type="ChEBI" id="CHEBI:29108"/>
        <label>1</label>
    </ligand>
</feature>
<dbReference type="GO" id="GO:0140825">
    <property type="term" value="F:lactoperoxidase activity"/>
    <property type="evidence" value="ECO:0007669"/>
    <property type="project" value="UniProtKB-EC"/>
</dbReference>
<dbReference type="Proteomes" id="UP001187192">
    <property type="component" value="Unassembled WGS sequence"/>
</dbReference>
<dbReference type="SUPFAM" id="SSF48113">
    <property type="entry name" value="Heme-dependent peroxidases"/>
    <property type="match status" value="1"/>
</dbReference>
<comment type="cofactor">
    <cofactor evidence="12">
        <name>Ca(2+)</name>
        <dbReference type="ChEBI" id="CHEBI:29108"/>
    </cofactor>
    <text evidence="12">Binds 2 calcium ions per subunit.</text>
</comment>
<dbReference type="GO" id="GO:0042744">
    <property type="term" value="P:hydrogen peroxide catabolic process"/>
    <property type="evidence" value="ECO:0007669"/>
    <property type="project" value="InterPro"/>
</dbReference>
<feature type="binding site" evidence="12">
    <location>
        <position position="20"/>
    </location>
    <ligand>
        <name>Ca(2+)</name>
        <dbReference type="ChEBI" id="CHEBI:29108"/>
        <label>1</label>
    </ligand>
</feature>
<keyword evidence="8" id="KW-0560">Oxidoreductase</keyword>
<dbReference type="CDD" id="cd00693">
    <property type="entry name" value="secretory_peroxidase"/>
    <property type="match status" value="1"/>
</dbReference>
<evidence type="ECO:0000256" key="11">
    <source>
        <dbReference type="PIRSR" id="PIRSR600823-2"/>
    </source>
</evidence>
<comment type="function">
    <text evidence="2">Removal of H(2)O(2), oxidation of toxic reductants, biosynthesis and degradation of lignin, suberization, auxin catabolism, response to environmental stresses such as wounding, pathogen attack and oxidative stress. These functions might be dependent on each isozyme/isoform in each plant tissue.</text>
</comment>
<dbReference type="GO" id="GO:0020037">
    <property type="term" value="F:heme binding"/>
    <property type="evidence" value="ECO:0007669"/>
    <property type="project" value="InterPro"/>
</dbReference>